<organism evidence="1 2">
    <name type="scientific">Mycobacterium parmense</name>
    <dbReference type="NCBI Taxonomy" id="185642"/>
    <lineage>
        <taxon>Bacteria</taxon>
        <taxon>Bacillati</taxon>
        <taxon>Actinomycetota</taxon>
        <taxon>Actinomycetes</taxon>
        <taxon>Mycobacteriales</taxon>
        <taxon>Mycobacteriaceae</taxon>
        <taxon>Mycobacterium</taxon>
        <taxon>Mycobacterium simiae complex</taxon>
    </lineage>
</organism>
<dbReference type="OrthoDB" id="3729831at2"/>
<dbReference type="SUPFAM" id="SSF56601">
    <property type="entry name" value="beta-lactamase/transpeptidase-like"/>
    <property type="match status" value="1"/>
</dbReference>
<evidence type="ECO:0000313" key="1">
    <source>
        <dbReference type="EMBL" id="BBZ46477.1"/>
    </source>
</evidence>
<sequence length="274" mass="28489">MVGGRRHAVRLVAALLGIGVVTAVLVADNGVRPGSLAALVGDFPELQSSVDASIGIALTPVGGRGAALELGEWRSGPAWSTMKVPLVIAALRDEDRPVVSDEMTVAITQSDNAAAEAIWAGLGDPPTAAGKVEAVLSETGDPTRVQFRRVRPEYSAFGQTDWSLPDQATFLAAAACDHRDAAVFALMGRIEPDQRWGLGTIAGTPFKGGWGPSPAHRYLQRQMGVITTPAGSSAVALAAEPHSGASVDGISALNRIAAWLRDHLVMLPRGHCPG</sequence>
<dbReference type="Gene3D" id="3.40.710.10">
    <property type="entry name" value="DD-peptidase/beta-lactamase superfamily"/>
    <property type="match status" value="1"/>
</dbReference>
<name>A0A7I7YYT2_9MYCO</name>
<protein>
    <recommendedName>
        <fullName evidence="3">Serine hydrolase</fullName>
    </recommendedName>
</protein>
<accession>A0A7I7YYT2</accession>
<dbReference type="InterPro" id="IPR012338">
    <property type="entry name" value="Beta-lactam/transpept-like"/>
</dbReference>
<proteinExistence type="predicted"/>
<evidence type="ECO:0008006" key="3">
    <source>
        <dbReference type="Google" id="ProtNLM"/>
    </source>
</evidence>
<dbReference type="Proteomes" id="UP000467105">
    <property type="component" value="Chromosome"/>
</dbReference>
<reference evidence="1 2" key="1">
    <citation type="journal article" date="2019" name="Emerg. Microbes Infect.">
        <title>Comprehensive subspecies identification of 175 nontuberculous mycobacteria species based on 7547 genomic profiles.</title>
        <authorList>
            <person name="Matsumoto Y."/>
            <person name="Kinjo T."/>
            <person name="Motooka D."/>
            <person name="Nabeya D."/>
            <person name="Jung N."/>
            <person name="Uechi K."/>
            <person name="Horii T."/>
            <person name="Iida T."/>
            <person name="Fujita J."/>
            <person name="Nakamura S."/>
        </authorList>
    </citation>
    <scope>NUCLEOTIDE SEQUENCE [LARGE SCALE GENOMIC DNA]</scope>
    <source>
        <strain evidence="1 2">JCM 14742</strain>
    </source>
</reference>
<dbReference type="EMBL" id="AP022614">
    <property type="protein sequence ID" value="BBZ46477.1"/>
    <property type="molecule type" value="Genomic_DNA"/>
</dbReference>
<dbReference type="AlphaFoldDB" id="A0A7I7YYT2"/>
<gene>
    <name evidence="1" type="ORF">MPRM_37580</name>
</gene>
<evidence type="ECO:0000313" key="2">
    <source>
        <dbReference type="Proteomes" id="UP000467105"/>
    </source>
</evidence>
<keyword evidence="2" id="KW-1185">Reference proteome</keyword>